<dbReference type="EMBL" id="BARU01015195">
    <property type="protein sequence ID" value="GAH41254.1"/>
    <property type="molecule type" value="Genomic_DNA"/>
</dbReference>
<keyword evidence="3" id="KW-0479">Metal-binding</keyword>
<evidence type="ECO:0000259" key="8">
    <source>
        <dbReference type="Pfam" id="PF00857"/>
    </source>
</evidence>
<reference evidence="9" key="1">
    <citation type="journal article" date="2014" name="Front. Microbiol.">
        <title>High frequency of phylogenetically diverse reductive dehalogenase-homologous genes in deep subseafloor sedimentary metagenomes.</title>
        <authorList>
            <person name="Kawai M."/>
            <person name="Futagami T."/>
            <person name="Toyoda A."/>
            <person name="Takaki Y."/>
            <person name="Nishi S."/>
            <person name="Hori S."/>
            <person name="Arai W."/>
            <person name="Tsubouchi T."/>
            <person name="Morono Y."/>
            <person name="Uchiyama I."/>
            <person name="Ito T."/>
            <person name="Fujiyama A."/>
            <person name="Inagaki F."/>
            <person name="Takami H."/>
        </authorList>
    </citation>
    <scope>NUCLEOTIDE SEQUENCE</scope>
    <source>
        <strain evidence="9">Expedition CK06-06</strain>
    </source>
</reference>
<accession>X1GI06</accession>
<dbReference type="PANTHER" id="PTHR11080:SF2">
    <property type="entry name" value="LD05707P"/>
    <property type="match status" value="1"/>
</dbReference>
<dbReference type="Gene3D" id="3.40.50.850">
    <property type="entry name" value="Isochorismatase-like"/>
    <property type="match status" value="1"/>
</dbReference>
<evidence type="ECO:0000256" key="6">
    <source>
        <dbReference type="ARBA" id="ARBA00039017"/>
    </source>
</evidence>
<feature type="domain" description="Isochorismatase-like" evidence="8">
    <location>
        <begin position="3"/>
        <end position="66"/>
    </location>
</feature>
<comment type="similarity">
    <text evidence="1">Belongs to the isochorismatase family.</text>
</comment>
<dbReference type="AlphaFoldDB" id="X1GI06"/>
<dbReference type="GO" id="GO:0046872">
    <property type="term" value="F:metal ion binding"/>
    <property type="evidence" value="ECO:0007669"/>
    <property type="project" value="UniProtKB-KW"/>
</dbReference>
<comment type="caution">
    <text evidence="9">The sequence shown here is derived from an EMBL/GenBank/DDBJ whole genome shotgun (WGS) entry which is preliminary data.</text>
</comment>
<keyword evidence="2" id="KW-0662">Pyridine nucleotide biosynthesis</keyword>
<gene>
    <name evidence="9" type="ORF">S03H2_26302</name>
</gene>
<sequence length="75" mass="8208">SSYLKARKLKRVFVTGLATDFCVAWTALDARKGGFETYIIEDACRGIDTKGSLAKAWHDTSKAGVKRIQSADITV</sequence>
<dbReference type="Pfam" id="PF00857">
    <property type="entry name" value="Isochorismatase"/>
    <property type="match status" value="1"/>
</dbReference>
<dbReference type="EC" id="3.5.1.19" evidence="6"/>
<evidence type="ECO:0000256" key="7">
    <source>
        <dbReference type="ARBA" id="ARBA00043224"/>
    </source>
</evidence>
<dbReference type="InterPro" id="IPR036380">
    <property type="entry name" value="Isochorismatase-like_sf"/>
</dbReference>
<dbReference type="InterPro" id="IPR000868">
    <property type="entry name" value="Isochorismatase-like_dom"/>
</dbReference>
<evidence type="ECO:0000256" key="2">
    <source>
        <dbReference type="ARBA" id="ARBA00022642"/>
    </source>
</evidence>
<dbReference type="PANTHER" id="PTHR11080">
    <property type="entry name" value="PYRAZINAMIDASE/NICOTINAMIDASE"/>
    <property type="match status" value="1"/>
</dbReference>
<proteinExistence type="inferred from homology"/>
<feature type="non-terminal residue" evidence="9">
    <location>
        <position position="1"/>
    </location>
</feature>
<evidence type="ECO:0000256" key="4">
    <source>
        <dbReference type="ARBA" id="ARBA00022801"/>
    </source>
</evidence>
<keyword evidence="4" id="KW-0378">Hydrolase</keyword>
<dbReference type="SUPFAM" id="SSF52499">
    <property type="entry name" value="Isochorismatase-like hydrolases"/>
    <property type="match status" value="1"/>
</dbReference>
<comment type="pathway">
    <text evidence="5">Cofactor biosynthesis; nicotinate biosynthesis; nicotinate from nicotinamide: step 1/1.</text>
</comment>
<name>X1GI06_9ZZZZ</name>
<dbReference type="GO" id="GO:0019363">
    <property type="term" value="P:pyridine nucleotide biosynthetic process"/>
    <property type="evidence" value="ECO:0007669"/>
    <property type="project" value="UniProtKB-KW"/>
</dbReference>
<evidence type="ECO:0000256" key="3">
    <source>
        <dbReference type="ARBA" id="ARBA00022723"/>
    </source>
</evidence>
<evidence type="ECO:0000256" key="1">
    <source>
        <dbReference type="ARBA" id="ARBA00006336"/>
    </source>
</evidence>
<evidence type="ECO:0000256" key="5">
    <source>
        <dbReference type="ARBA" id="ARBA00037900"/>
    </source>
</evidence>
<protein>
    <recommendedName>
        <fullName evidence="6">nicotinamidase</fullName>
        <ecNumber evidence="6">3.5.1.19</ecNumber>
    </recommendedName>
    <alternativeName>
        <fullName evidence="7">Nicotinamide deamidase</fullName>
    </alternativeName>
</protein>
<organism evidence="9">
    <name type="scientific">marine sediment metagenome</name>
    <dbReference type="NCBI Taxonomy" id="412755"/>
    <lineage>
        <taxon>unclassified sequences</taxon>
        <taxon>metagenomes</taxon>
        <taxon>ecological metagenomes</taxon>
    </lineage>
</organism>
<dbReference type="GO" id="GO:0008936">
    <property type="term" value="F:nicotinamidase activity"/>
    <property type="evidence" value="ECO:0007669"/>
    <property type="project" value="UniProtKB-EC"/>
</dbReference>
<evidence type="ECO:0000313" key="9">
    <source>
        <dbReference type="EMBL" id="GAH41254.1"/>
    </source>
</evidence>
<dbReference type="InterPro" id="IPR052347">
    <property type="entry name" value="Isochorismatase_Nicotinamidase"/>
</dbReference>